<dbReference type="Proteomes" id="UP001174997">
    <property type="component" value="Unassembled WGS sequence"/>
</dbReference>
<organism evidence="1 2">
    <name type="scientific">Cercophora samala</name>
    <dbReference type="NCBI Taxonomy" id="330535"/>
    <lineage>
        <taxon>Eukaryota</taxon>
        <taxon>Fungi</taxon>
        <taxon>Dikarya</taxon>
        <taxon>Ascomycota</taxon>
        <taxon>Pezizomycotina</taxon>
        <taxon>Sordariomycetes</taxon>
        <taxon>Sordariomycetidae</taxon>
        <taxon>Sordariales</taxon>
        <taxon>Lasiosphaeriaceae</taxon>
        <taxon>Cercophora</taxon>
    </lineage>
</organism>
<evidence type="ECO:0000313" key="1">
    <source>
        <dbReference type="EMBL" id="KAK0669915.1"/>
    </source>
</evidence>
<gene>
    <name evidence="1" type="ORF">QBC41DRAFT_222772</name>
</gene>
<reference evidence="1" key="1">
    <citation type="submission" date="2023-06" db="EMBL/GenBank/DDBJ databases">
        <title>Genome-scale phylogeny and comparative genomics of the fungal order Sordariales.</title>
        <authorList>
            <consortium name="Lawrence Berkeley National Laboratory"/>
            <person name="Hensen N."/>
            <person name="Bonometti L."/>
            <person name="Westerberg I."/>
            <person name="Brannstrom I.O."/>
            <person name="Guillou S."/>
            <person name="Cros-Aarteil S."/>
            <person name="Calhoun S."/>
            <person name="Haridas S."/>
            <person name="Kuo A."/>
            <person name="Mondo S."/>
            <person name="Pangilinan J."/>
            <person name="Riley R."/>
            <person name="Labutti K."/>
            <person name="Andreopoulos B."/>
            <person name="Lipzen A."/>
            <person name="Chen C."/>
            <person name="Yanf M."/>
            <person name="Daum C."/>
            <person name="Ng V."/>
            <person name="Clum A."/>
            <person name="Steindorff A."/>
            <person name="Ohm R."/>
            <person name="Martin F."/>
            <person name="Silar P."/>
            <person name="Natvig D."/>
            <person name="Lalanne C."/>
            <person name="Gautier V."/>
            <person name="Ament-Velasquez S.L."/>
            <person name="Kruys A."/>
            <person name="Hutchinson M.I."/>
            <person name="Powell A.J."/>
            <person name="Barry K."/>
            <person name="Miller A.N."/>
            <person name="Grigoriev I.V."/>
            <person name="Debuchy R."/>
            <person name="Gladieux P."/>
            <person name="Thoren M.H."/>
            <person name="Johannesson H."/>
        </authorList>
    </citation>
    <scope>NUCLEOTIDE SEQUENCE</scope>
    <source>
        <strain evidence="1">CBS 307.81</strain>
    </source>
</reference>
<keyword evidence="2" id="KW-1185">Reference proteome</keyword>
<accession>A0AA39ZF98</accession>
<dbReference type="AlphaFoldDB" id="A0AA39ZF98"/>
<dbReference type="EMBL" id="JAULSY010000037">
    <property type="protein sequence ID" value="KAK0669915.1"/>
    <property type="molecule type" value="Genomic_DNA"/>
</dbReference>
<evidence type="ECO:0000313" key="2">
    <source>
        <dbReference type="Proteomes" id="UP001174997"/>
    </source>
</evidence>
<sequence length="149" mass="16821">MGLFAKTSNLRWSTIARLLAKVPPTVSPHERHVQVASDLANEANWEKKRLETMLAEAQGLRGAADSDVKNGTAGKKRDEDEDKFNFYDTLVEVLEGWSPTYLSTSLFPMWDLLVFRKIKKLDAPVDEGSWEDDFGEKFPCSLLLQKDGC</sequence>
<name>A0AA39ZF98_9PEZI</name>
<protein>
    <submittedName>
        <fullName evidence="1">Uncharacterized protein</fullName>
    </submittedName>
</protein>
<proteinExistence type="predicted"/>
<comment type="caution">
    <text evidence="1">The sequence shown here is derived from an EMBL/GenBank/DDBJ whole genome shotgun (WGS) entry which is preliminary data.</text>
</comment>